<comment type="similarity">
    <text evidence="1">Belongs to the beta/gamma-crystallin family.</text>
</comment>
<dbReference type="InterPro" id="IPR001064">
    <property type="entry name" value="Beta/gamma_crystallin"/>
</dbReference>
<evidence type="ECO:0000313" key="7">
    <source>
        <dbReference type="Proteomes" id="UP000471501"/>
    </source>
</evidence>
<dbReference type="Gene3D" id="2.80.10.50">
    <property type="match status" value="1"/>
</dbReference>
<dbReference type="GO" id="GO:0030246">
    <property type="term" value="F:carbohydrate binding"/>
    <property type="evidence" value="ECO:0007669"/>
    <property type="project" value="InterPro"/>
</dbReference>
<keyword evidence="3" id="KW-0677">Repeat</keyword>
<accession>A0A6I4NSS0</accession>
<feature type="domain" description="Beta/gamma crystallin 'Greek key'" evidence="4">
    <location>
        <begin position="365"/>
        <end position="404"/>
    </location>
</feature>
<dbReference type="InterPro" id="IPR005084">
    <property type="entry name" value="CBM6"/>
</dbReference>
<dbReference type="SUPFAM" id="SSF55486">
    <property type="entry name" value="Metalloproteases ('zincins'), catalytic domain"/>
    <property type="match status" value="1"/>
</dbReference>
<dbReference type="InterPro" id="IPR035992">
    <property type="entry name" value="Ricin_B-like_lectins"/>
</dbReference>
<dbReference type="InterPro" id="IPR026444">
    <property type="entry name" value="Secre_tail"/>
</dbReference>
<feature type="domain" description="CBM6" evidence="5">
    <location>
        <begin position="558"/>
        <end position="680"/>
    </location>
</feature>
<reference evidence="6 7" key="1">
    <citation type="submission" date="2019-12" db="EMBL/GenBank/DDBJ databases">
        <authorList>
            <person name="Kim Y.S."/>
        </authorList>
    </citation>
    <scope>NUCLEOTIDE SEQUENCE [LARGE SCALE GENOMIC DNA]</scope>
    <source>
        <strain evidence="6 7">GA093</strain>
    </source>
</reference>
<dbReference type="SUPFAM" id="SSF49785">
    <property type="entry name" value="Galactose-binding domain-like"/>
    <property type="match status" value="1"/>
</dbReference>
<evidence type="ECO:0000259" key="4">
    <source>
        <dbReference type="PROSITE" id="PS50915"/>
    </source>
</evidence>
<name>A0A6I4NSS0_9FLAO</name>
<protein>
    <submittedName>
        <fullName evidence="6">Carbohydrate-binding protein</fullName>
    </submittedName>
</protein>
<dbReference type="SUPFAM" id="SSF50370">
    <property type="entry name" value="Ricin B-like lectins"/>
    <property type="match status" value="1"/>
</dbReference>
<dbReference type="CDD" id="cd00161">
    <property type="entry name" value="beta-trefoil_Ricin-like"/>
    <property type="match status" value="1"/>
</dbReference>
<organism evidence="6 7">
    <name type="scientific">Flavobacterium hydrocarbonoxydans</name>
    <dbReference type="NCBI Taxonomy" id="2683249"/>
    <lineage>
        <taxon>Bacteria</taxon>
        <taxon>Pseudomonadati</taxon>
        <taxon>Bacteroidota</taxon>
        <taxon>Flavobacteriia</taxon>
        <taxon>Flavobacteriales</taxon>
        <taxon>Flavobacteriaceae</taxon>
        <taxon>Flavobacterium</taxon>
    </lineage>
</organism>
<dbReference type="SMART" id="SM00606">
    <property type="entry name" value="CBD_IV"/>
    <property type="match status" value="1"/>
</dbReference>
<dbReference type="Pfam" id="PF14200">
    <property type="entry name" value="RicinB_lectin_2"/>
    <property type="match status" value="2"/>
</dbReference>
<dbReference type="SUPFAM" id="SSF49695">
    <property type="entry name" value="gamma-Crystallin-like"/>
    <property type="match status" value="1"/>
</dbReference>
<dbReference type="Gene3D" id="2.60.120.260">
    <property type="entry name" value="Galactose-binding domain-like"/>
    <property type="match status" value="1"/>
</dbReference>
<dbReference type="NCBIfam" id="TIGR04183">
    <property type="entry name" value="Por_Secre_tail"/>
    <property type="match status" value="1"/>
</dbReference>
<evidence type="ECO:0000256" key="1">
    <source>
        <dbReference type="ARBA" id="ARBA00009646"/>
    </source>
</evidence>
<dbReference type="Proteomes" id="UP000471501">
    <property type="component" value="Unassembled WGS sequence"/>
</dbReference>
<dbReference type="SMART" id="SM00247">
    <property type="entry name" value="XTALbg"/>
    <property type="match status" value="1"/>
</dbReference>
<dbReference type="InterPro" id="IPR011024">
    <property type="entry name" value="G_crystallin-like"/>
</dbReference>
<dbReference type="PROSITE" id="PS51175">
    <property type="entry name" value="CBM6"/>
    <property type="match status" value="1"/>
</dbReference>
<evidence type="ECO:0000313" key="6">
    <source>
        <dbReference type="EMBL" id="MWB94137.1"/>
    </source>
</evidence>
<dbReference type="PROSITE" id="PS50915">
    <property type="entry name" value="CRYSTALLIN_BETA_GAMMA"/>
    <property type="match status" value="1"/>
</dbReference>
<dbReference type="Pfam" id="PF18962">
    <property type="entry name" value="Por_Secre_tail"/>
    <property type="match status" value="1"/>
</dbReference>
<evidence type="ECO:0000256" key="2">
    <source>
        <dbReference type="ARBA" id="ARBA00022729"/>
    </source>
</evidence>
<dbReference type="CDD" id="cd04080">
    <property type="entry name" value="CBM6_cellulase-like"/>
    <property type="match status" value="1"/>
</dbReference>
<dbReference type="Gene3D" id="2.60.120.380">
    <property type="match status" value="1"/>
</dbReference>
<keyword evidence="7" id="KW-1185">Reference proteome</keyword>
<dbReference type="AlphaFoldDB" id="A0A6I4NSS0"/>
<keyword evidence="2" id="KW-0732">Signal</keyword>
<comment type="caution">
    <text evidence="6">The sequence shown here is derived from an EMBL/GenBank/DDBJ whole genome shotgun (WGS) entry which is preliminary data.</text>
</comment>
<dbReference type="EMBL" id="WSTB01000003">
    <property type="protein sequence ID" value="MWB94137.1"/>
    <property type="molecule type" value="Genomic_DNA"/>
</dbReference>
<dbReference type="InterPro" id="IPR006584">
    <property type="entry name" value="Cellulose-bd_IV"/>
</dbReference>
<evidence type="ECO:0000256" key="3">
    <source>
        <dbReference type="ARBA" id="ARBA00022737"/>
    </source>
</evidence>
<dbReference type="SMART" id="SM00458">
    <property type="entry name" value="RICIN"/>
    <property type="match status" value="1"/>
</dbReference>
<proteinExistence type="inferred from homology"/>
<dbReference type="PROSITE" id="PS50231">
    <property type="entry name" value="RICIN_B_LECTIN"/>
    <property type="match status" value="1"/>
</dbReference>
<evidence type="ECO:0000259" key="5">
    <source>
        <dbReference type="PROSITE" id="PS51175"/>
    </source>
</evidence>
<dbReference type="InterPro" id="IPR008979">
    <property type="entry name" value="Galactose-bd-like_sf"/>
</dbReference>
<dbReference type="InterPro" id="IPR000772">
    <property type="entry name" value="Ricin_B_lectin"/>
</dbReference>
<gene>
    <name evidence="6" type="ORF">GON26_07160</name>
</gene>
<dbReference type="Gene3D" id="2.60.20.10">
    <property type="entry name" value="Crystallins"/>
    <property type="match status" value="1"/>
</dbReference>
<sequence>MAPGNLWNNGNAINAAPSGMSDADVQQHWEVVSEDYRPFNLNVTTSEAVFNSYPRTRRMRVVVTPTNTAAPGAGGVAYIGSFNWDNDVPCWVFITSGKSGGDASSHEVGHTFDLGHDGRTTPNEGYFLGIDGTSWAPIMGAGYYRPVVQWSKGDYNFANNLQDDVAIIASAKFGVGYRGDDHGNNTASATNLDYNAGGAINQKNGIIASEADYDFFTFTTGGGNVSINANTVGRDGNLHLLLRLYNAAGAEMGTYWNSDPFALNASMNVNLPAGKYFVGVDGNGAGNAGYGGYPAYGSIGSYSITGTIPPGGAINSSTDVITVYKDCNYTGFSGGLTIGDYNMARLNSLGVLNDDISSLRVAQGYQAILYQDDNFGGASTVINSDNSCLNGTWNDKVTSIRILANGTTTLGNFTYFLQNRNSGLNMDVWGASSTNGANVAQGTPNTNNNQKFTFTHLGDGMYKIIANHSGQSLDVNNFSKANGANVEQYPYNATTNQQFILFSTGDGFYKIIARHSGKLVEVTNASTANGANVQQWDNNNQTCGQWKLISTTSSVTSTFIEAENYSAMSGIQTEATTDAGGGLNVGYTETGDWMAYNSINFPTSGSYVIEYRVASAVTGAKISSDLNGGTILLGAVDIPNTGGWQNWQTVSQTVSVTAGTYNFGIFIQNTGVNINWFRITKVGAAAAIPQTATASLEKENQEDVTLTVYPNPVESTLSFSKDVTGSQVSIVDSQSGTFISQKKISENSLDVSQLKQGIYFVIFEKEGKRTIRRFIKK</sequence>
<dbReference type="Pfam" id="PF03422">
    <property type="entry name" value="CBM_6"/>
    <property type="match status" value="1"/>
</dbReference>